<name>S0ETF3_CHTCT</name>
<proteinExistence type="predicted"/>
<dbReference type="Pfam" id="PF20580">
    <property type="entry name" value="DUF6784"/>
    <property type="match status" value="1"/>
</dbReference>
<keyword evidence="1" id="KW-0812">Transmembrane</keyword>
<keyword evidence="5" id="KW-1185">Reference proteome</keyword>
<evidence type="ECO:0000313" key="5">
    <source>
        <dbReference type="Proteomes" id="UP000014227"/>
    </source>
</evidence>
<feature type="transmembrane region" description="Helical" evidence="1">
    <location>
        <begin position="161"/>
        <end position="182"/>
    </location>
</feature>
<evidence type="ECO:0000259" key="3">
    <source>
        <dbReference type="Pfam" id="PF20581"/>
    </source>
</evidence>
<evidence type="ECO:0000313" key="4">
    <source>
        <dbReference type="EMBL" id="CCW34375.1"/>
    </source>
</evidence>
<protein>
    <submittedName>
        <fullName evidence="4">Uncharacterized protein</fullName>
    </submittedName>
</protein>
<dbReference type="Pfam" id="PF20581">
    <property type="entry name" value="DUF6785"/>
    <property type="match status" value="1"/>
</dbReference>
<dbReference type="InParanoid" id="S0ETF3"/>
<dbReference type="HOGENOM" id="CLU_405827_0_0_0"/>
<dbReference type="InterPro" id="IPR046711">
    <property type="entry name" value="DUF6784"/>
</dbReference>
<feature type="transmembrane region" description="Helical" evidence="1">
    <location>
        <begin position="551"/>
        <end position="570"/>
    </location>
</feature>
<dbReference type="KEGG" id="ccz:CCALI_00542"/>
<dbReference type="InterPro" id="IPR046712">
    <property type="entry name" value="DUF6785"/>
</dbReference>
<organism evidence="4 5">
    <name type="scientific">Chthonomonas calidirosea (strain DSM 23976 / ICMP 18418 / T49)</name>
    <dbReference type="NCBI Taxonomy" id="1303518"/>
    <lineage>
        <taxon>Bacteria</taxon>
        <taxon>Bacillati</taxon>
        <taxon>Armatimonadota</taxon>
        <taxon>Chthonomonadia</taxon>
        <taxon>Chthonomonadales</taxon>
        <taxon>Chthonomonadaceae</taxon>
        <taxon>Chthonomonas</taxon>
    </lineage>
</organism>
<dbReference type="OrthoDB" id="5428060at2"/>
<feature type="transmembrane region" description="Helical" evidence="1">
    <location>
        <begin position="82"/>
        <end position="103"/>
    </location>
</feature>
<evidence type="ECO:0000256" key="1">
    <source>
        <dbReference type="SAM" id="Phobius"/>
    </source>
</evidence>
<feature type="transmembrane region" description="Helical" evidence="1">
    <location>
        <begin position="52"/>
        <end position="70"/>
    </location>
</feature>
<evidence type="ECO:0000259" key="2">
    <source>
        <dbReference type="Pfam" id="PF20580"/>
    </source>
</evidence>
<keyword evidence="1" id="KW-1133">Transmembrane helix</keyword>
<dbReference type="eggNOG" id="ENOG502Z7XV">
    <property type="taxonomic scope" value="Bacteria"/>
</dbReference>
<accession>S0ETF3</accession>
<keyword evidence="1" id="KW-0472">Membrane</keyword>
<feature type="domain" description="DUF6785" evidence="3">
    <location>
        <begin position="14"/>
        <end position="517"/>
    </location>
</feature>
<feature type="transmembrane region" description="Helical" evidence="1">
    <location>
        <begin position="624"/>
        <end position="646"/>
    </location>
</feature>
<feature type="transmembrane region" description="Helical" evidence="1">
    <location>
        <begin position="398"/>
        <end position="415"/>
    </location>
</feature>
<reference evidence="5" key="1">
    <citation type="submission" date="2013-03" db="EMBL/GenBank/DDBJ databases">
        <title>Genome sequence of Chthonomonas calidirosea, the first sequenced genome from the Armatimonadetes phylum (formally candidate division OP10).</title>
        <authorList>
            <person name="Lee K.C.Y."/>
            <person name="Morgan X.C."/>
            <person name="Dunfield P.F."/>
            <person name="Tamas I."/>
            <person name="Houghton K.M."/>
            <person name="Vyssotski M."/>
            <person name="Ryan J.L.J."/>
            <person name="Lagutin K."/>
            <person name="McDonald I.R."/>
            <person name="Stott M.B."/>
        </authorList>
    </citation>
    <scope>NUCLEOTIDE SEQUENCE [LARGE SCALE GENOMIC DNA]</scope>
    <source>
        <strain evidence="5">DSM 23976 / ICMP 18418 / T49</strain>
    </source>
</reference>
<dbReference type="EMBL" id="HF951689">
    <property type="protein sequence ID" value="CCW34375.1"/>
    <property type="molecule type" value="Genomic_DNA"/>
</dbReference>
<dbReference type="Proteomes" id="UP000014227">
    <property type="component" value="Chromosome I"/>
</dbReference>
<feature type="transmembrane region" description="Helical" evidence="1">
    <location>
        <begin position="490"/>
        <end position="510"/>
    </location>
</feature>
<feature type="transmembrane region" description="Helical" evidence="1">
    <location>
        <begin position="582"/>
        <end position="604"/>
    </location>
</feature>
<feature type="transmembrane region" description="Helical" evidence="1">
    <location>
        <begin position="219"/>
        <end position="239"/>
    </location>
</feature>
<dbReference type="RefSeq" id="WP_016481937.1">
    <property type="nucleotide sequence ID" value="NC_021487.1"/>
</dbReference>
<gene>
    <name evidence="4" type="ORF">CCALI_00542</name>
</gene>
<sequence length="656" mass="73781">MKNQAKKAHEGVSAKAIWIALGLISLSVWWIVYSEMRTQVTEITSTSLPMGVIFLLFLLCLGNALIARYFGKNLLSGPELAIIYTLTAVGSSLAGIGMVGFMMPALANPFYYNNATNHWAKIASWAPWFWAPHDSKAIRAFYLGNSTLYTWGHIRAWLAPVLYWGLFFMALLGFFLCVALLLRRQWIEQERLSYPIIVLPMEMTLYPDGFLGFLRQRGLLIGFLIPVVLQTINSLNYLFPSVPYIPVKPTINGPLDLGPLFTTPPWNALGYFPLAFHPNTIGLAYLLPADVSFSCWFFYLVRKGLDVFCTAMGWRSPQSSPIVNRIPYSPEQGVGAWIAMAIMVLWLARRELKRYGSAAFRLRGCSDREAASLRWAVWGALASFGGMVFLIGVGGMPITLVVVMVLVVTAYLLALTRIRVDAGTAWHFGPFIPAQEVVANWVGPATLSPTSISTLAFHEWYNLDYRSMTVPHLFEGYRMAYAGKSSVRRLTWAMLLCIIVGYFVSCWASLQLYYTYGAATAHVNPWRIQMGQIPWNLAQAHQQSLQHYPDWPGIEGMVAGALVTFLLFYARSQFTWWPFHPAGYAIGNTFITDLLWCPFLVGWLAKVLILRYGGMQSYRKALPFFIGLILGDYVIACLWSLAGVAFHMSMYRCFPN</sequence>
<feature type="transmembrane region" description="Helical" evidence="1">
    <location>
        <begin position="373"/>
        <end position="392"/>
    </location>
</feature>
<feature type="transmembrane region" description="Helical" evidence="1">
    <location>
        <begin position="12"/>
        <end position="32"/>
    </location>
</feature>
<feature type="domain" description="DUF6784" evidence="2">
    <location>
        <begin position="556"/>
        <end position="655"/>
    </location>
</feature>
<dbReference type="PATRIC" id="fig|1303518.3.peg.551"/>
<dbReference type="AlphaFoldDB" id="S0ETF3"/>